<feature type="chain" id="PRO_5042954525" evidence="1">
    <location>
        <begin position="22"/>
        <end position="123"/>
    </location>
</feature>
<dbReference type="AlphaFoldDB" id="A0AAN9F311"/>
<feature type="signal peptide" evidence="1">
    <location>
        <begin position="1"/>
        <end position="21"/>
    </location>
</feature>
<proteinExistence type="predicted"/>
<name>A0AAN9F311_CROPI</name>
<keyword evidence="3" id="KW-1185">Reference proteome</keyword>
<organism evidence="2 3">
    <name type="scientific">Crotalaria pallida</name>
    <name type="common">Smooth rattlebox</name>
    <name type="synonym">Crotalaria striata</name>
    <dbReference type="NCBI Taxonomy" id="3830"/>
    <lineage>
        <taxon>Eukaryota</taxon>
        <taxon>Viridiplantae</taxon>
        <taxon>Streptophyta</taxon>
        <taxon>Embryophyta</taxon>
        <taxon>Tracheophyta</taxon>
        <taxon>Spermatophyta</taxon>
        <taxon>Magnoliopsida</taxon>
        <taxon>eudicotyledons</taxon>
        <taxon>Gunneridae</taxon>
        <taxon>Pentapetalae</taxon>
        <taxon>rosids</taxon>
        <taxon>fabids</taxon>
        <taxon>Fabales</taxon>
        <taxon>Fabaceae</taxon>
        <taxon>Papilionoideae</taxon>
        <taxon>50 kb inversion clade</taxon>
        <taxon>genistoids sensu lato</taxon>
        <taxon>core genistoids</taxon>
        <taxon>Crotalarieae</taxon>
        <taxon>Crotalaria</taxon>
    </lineage>
</organism>
<comment type="caution">
    <text evidence="2">The sequence shown here is derived from an EMBL/GenBank/DDBJ whole genome shotgun (WGS) entry which is preliminary data.</text>
</comment>
<evidence type="ECO:0000313" key="2">
    <source>
        <dbReference type="EMBL" id="KAK7267530.1"/>
    </source>
</evidence>
<dbReference type="Proteomes" id="UP001372338">
    <property type="component" value="Unassembled WGS sequence"/>
</dbReference>
<accession>A0AAN9F311</accession>
<keyword evidence="1" id="KW-0732">Signal</keyword>
<evidence type="ECO:0000256" key="1">
    <source>
        <dbReference type="SAM" id="SignalP"/>
    </source>
</evidence>
<protein>
    <submittedName>
        <fullName evidence="2">Uncharacterized protein</fullName>
    </submittedName>
</protein>
<sequence length="123" mass="13332">MSLPSSLPLVALSLFMKLSLSSRVCFLSPPILKNGVEIGLENGKQGDGLDGCKVLGRCSKFLDRSLSVVAYTVYADHCLWLHTPCVDLCLGLHAMVFAKELMDQSGAADDWKEGNVMVMLSIL</sequence>
<dbReference type="EMBL" id="JAYWIO010000004">
    <property type="protein sequence ID" value="KAK7267530.1"/>
    <property type="molecule type" value="Genomic_DNA"/>
</dbReference>
<evidence type="ECO:0000313" key="3">
    <source>
        <dbReference type="Proteomes" id="UP001372338"/>
    </source>
</evidence>
<reference evidence="2 3" key="1">
    <citation type="submission" date="2024-01" db="EMBL/GenBank/DDBJ databases">
        <title>The genomes of 5 underutilized Papilionoideae crops provide insights into root nodulation and disease resistanc.</title>
        <authorList>
            <person name="Yuan L."/>
        </authorList>
    </citation>
    <scope>NUCLEOTIDE SEQUENCE [LARGE SCALE GENOMIC DNA]</scope>
    <source>
        <strain evidence="2">ZHUSHIDOU_FW_LH</strain>
        <tissue evidence="2">Leaf</tissue>
    </source>
</reference>
<gene>
    <name evidence="2" type="ORF">RIF29_20206</name>
</gene>